<comment type="cofactor">
    <cofactor evidence="1 4">
        <name>pyridoxal 5'-phosphate</name>
        <dbReference type="ChEBI" id="CHEBI:597326"/>
    </cofactor>
</comment>
<evidence type="ECO:0000256" key="2">
    <source>
        <dbReference type="ARBA" id="ARBA00022898"/>
    </source>
</evidence>
<dbReference type="GO" id="GO:0036088">
    <property type="term" value="P:D-serine catabolic process"/>
    <property type="evidence" value="ECO:0007669"/>
    <property type="project" value="TreeGrafter"/>
</dbReference>
<organism evidence="6 7">
    <name type="scientific">Alcaligenes xylosoxydans xylosoxydans</name>
    <name type="common">Achromobacter xylosoxidans</name>
    <dbReference type="NCBI Taxonomy" id="85698"/>
    <lineage>
        <taxon>Bacteria</taxon>
        <taxon>Pseudomonadati</taxon>
        <taxon>Pseudomonadota</taxon>
        <taxon>Betaproteobacteria</taxon>
        <taxon>Burkholderiales</taxon>
        <taxon>Alcaligenaceae</taxon>
        <taxon>Achromobacter</taxon>
    </lineage>
</organism>
<dbReference type="RefSeq" id="WP_061070864.1">
    <property type="nucleotide sequence ID" value="NZ_CP014060.2"/>
</dbReference>
<dbReference type="GO" id="GO:0030170">
    <property type="term" value="F:pyridoxal phosphate binding"/>
    <property type="evidence" value="ECO:0007669"/>
    <property type="project" value="InterPro"/>
</dbReference>
<reference evidence="7" key="1">
    <citation type="submission" date="2015-12" db="EMBL/GenBank/DDBJ databases">
        <title>FDA dAtabase for Regulatory Grade micrObial Sequences (FDA-ARGOS): Supporting development and validation of Infectious Disease Dx tests.</title>
        <authorList>
            <person name="Case J."/>
            <person name="Tallon L."/>
            <person name="Sadzewicz L."/>
            <person name="Sengamalay N."/>
            <person name="Ott S."/>
            <person name="Godinez A."/>
            <person name="Nagaraj S."/>
            <person name="Nadendla S."/>
            <person name="Sichtig H."/>
        </authorList>
    </citation>
    <scope>NUCLEOTIDE SEQUENCE [LARGE SCALE GENOMIC DNA]</scope>
    <source>
        <strain evidence="7">FDAARGOS_147</strain>
    </source>
</reference>
<dbReference type="HAMAP" id="MF_01030">
    <property type="entry name" value="D_Ser_dehydrat"/>
    <property type="match status" value="1"/>
</dbReference>
<proteinExistence type="inferred from homology"/>
<protein>
    <recommendedName>
        <fullName evidence="4">Probable D-serine dehydratase</fullName>
        <ecNumber evidence="4">4.3.1.18</ecNumber>
    </recommendedName>
    <alternativeName>
        <fullName evidence="4">D-serine deaminase</fullName>
        <shortName evidence="4">DSD</shortName>
    </alternativeName>
</protein>
<dbReference type="EMBL" id="CP014060">
    <property type="protein sequence ID" value="AMG34767.1"/>
    <property type="molecule type" value="Genomic_DNA"/>
</dbReference>
<name>A0A0X8NUT1_ALCXX</name>
<dbReference type="InterPro" id="IPR011780">
    <property type="entry name" value="D_Ser_am_lyase"/>
</dbReference>
<dbReference type="PANTHER" id="PTHR48078:SF9">
    <property type="entry name" value="D-SERINE DEHYDRATASE"/>
    <property type="match status" value="1"/>
</dbReference>
<dbReference type="Gene3D" id="3.40.50.1100">
    <property type="match status" value="2"/>
</dbReference>
<dbReference type="Proteomes" id="UP000060602">
    <property type="component" value="Chromosome"/>
</dbReference>
<dbReference type="InterPro" id="IPR001926">
    <property type="entry name" value="TrpB-like_PALP"/>
</dbReference>
<comment type="catalytic activity">
    <reaction evidence="4">
        <text>D-serine = pyruvate + NH4(+)</text>
        <dbReference type="Rhea" id="RHEA:13977"/>
        <dbReference type="ChEBI" id="CHEBI:15361"/>
        <dbReference type="ChEBI" id="CHEBI:28938"/>
        <dbReference type="ChEBI" id="CHEBI:35247"/>
        <dbReference type="EC" id="4.3.1.18"/>
    </reaction>
</comment>
<gene>
    <name evidence="4" type="primary">dsdA</name>
    <name evidence="6" type="ORF">AL504_01040</name>
</gene>
<keyword evidence="2 4" id="KW-0663">Pyridoxal phosphate</keyword>
<dbReference type="EC" id="4.3.1.18" evidence="4"/>
<dbReference type="InterPro" id="IPR050147">
    <property type="entry name" value="Ser/Thr_Dehydratase"/>
</dbReference>
<accession>A0A0X8NUT1</accession>
<dbReference type="NCBIfam" id="TIGR02035">
    <property type="entry name" value="D_Ser_am_lyase"/>
    <property type="match status" value="1"/>
</dbReference>
<feature type="modified residue" description="N6-(pyridoxal phosphate)lysine" evidence="4">
    <location>
        <position position="109"/>
    </location>
</feature>
<dbReference type="Pfam" id="PF00291">
    <property type="entry name" value="PALP"/>
    <property type="match status" value="1"/>
</dbReference>
<comment type="similarity">
    <text evidence="4">Belongs to the serine/threonine dehydratase family. DsdA subfamily.</text>
</comment>
<sequence length="462" mass="48591">MIPSHASVSAFSLQALRAARPVLWMRPDNAATGAGVAFTLADVQAAHDRFARFAPLLAQLFPELEAAAGVIESPLREAAAMQQALGLPAASGRLWIKADHALPVAGSIKARGGIHEVLEFTEKLALAHGLVAPGDDYRKLGTPAARACFAQYQVAVGSTGNLGLSIGVIASALGFRAAVHMSADAKEWKKARLRARGVEVVEHPGDYEKAVAAGRRQVQADAHGYFVDDERSASLFLGYAAAALRLREQIAQAGIVVDAEHPLFVYLPCGVGGAPGGIAFGLSLLYGAHAHCFFAEPVQSPCFLLRMMAGHGQLPGVPVPPSVYDIGLTNQTEADGLAVPRASELAYAAVGQSLAGVYTVADDTLYGDLARLHDSEGLRIEPSAAAGFSGPRQLLGSLAGQQWLGRRGLLPHLARATHLAWTTGGLYVPAEEYDRFLSRGQRLAAAPQAPTDAPSLHHSRRA</sequence>
<dbReference type="GO" id="GO:0009097">
    <property type="term" value="P:isoleucine biosynthetic process"/>
    <property type="evidence" value="ECO:0007669"/>
    <property type="project" value="TreeGrafter"/>
</dbReference>
<dbReference type="GO" id="GO:0016836">
    <property type="term" value="F:hydro-lyase activity"/>
    <property type="evidence" value="ECO:0007669"/>
    <property type="project" value="UniProtKB-UniRule"/>
</dbReference>
<keyword evidence="3 4" id="KW-0456">Lyase</keyword>
<dbReference type="InterPro" id="IPR036052">
    <property type="entry name" value="TrpB-like_PALP_sf"/>
</dbReference>
<evidence type="ECO:0000256" key="1">
    <source>
        <dbReference type="ARBA" id="ARBA00001933"/>
    </source>
</evidence>
<evidence type="ECO:0000313" key="6">
    <source>
        <dbReference type="EMBL" id="AMG34767.1"/>
    </source>
</evidence>
<feature type="domain" description="Tryptophan synthase beta chain-like PALP" evidence="5">
    <location>
        <begin position="70"/>
        <end position="400"/>
    </location>
</feature>
<evidence type="ECO:0000256" key="3">
    <source>
        <dbReference type="ARBA" id="ARBA00023239"/>
    </source>
</evidence>
<evidence type="ECO:0000313" key="7">
    <source>
        <dbReference type="Proteomes" id="UP000060602"/>
    </source>
</evidence>
<dbReference type="SUPFAM" id="SSF53686">
    <property type="entry name" value="Tryptophan synthase beta subunit-like PLP-dependent enzymes"/>
    <property type="match status" value="1"/>
</dbReference>
<evidence type="ECO:0000259" key="5">
    <source>
        <dbReference type="Pfam" id="PF00291"/>
    </source>
</evidence>
<dbReference type="AlphaFoldDB" id="A0A0X8NUT1"/>
<dbReference type="PANTHER" id="PTHR48078">
    <property type="entry name" value="THREONINE DEHYDRATASE, MITOCHONDRIAL-RELATED"/>
    <property type="match status" value="1"/>
</dbReference>
<evidence type="ECO:0000256" key="4">
    <source>
        <dbReference type="HAMAP-Rule" id="MF_01030"/>
    </source>
</evidence>
<dbReference type="NCBIfam" id="NF002823">
    <property type="entry name" value="PRK02991.1"/>
    <property type="match status" value="1"/>
</dbReference>
<dbReference type="GO" id="GO:0008721">
    <property type="term" value="F:D-serine ammonia-lyase activity"/>
    <property type="evidence" value="ECO:0007669"/>
    <property type="project" value="UniProtKB-EC"/>
</dbReference>